<dbReference type="AlphaFoldDB" id="A0A8C0FVP9"/>
<reference evidence="1" key="1">
    <citation type="submission" date="2025-08" db="UniProtKB">
        <authorList>
            <consortium name="Ensembl"/>
        </authorList>
    </citation>
    <scope>IDENTIFICATION</scope>
</reference>
<protein>
    <submittedName>
        <fullName evidence="1">Uncharacterized protein</fullName>
    </submittedName>
</protein>
<organism evidence="1 2">
    <name type="scientific">Chelonoidis abingdonii</name>
    <name type="common">Abingdon island giant tortoise</name>
    <name type="synonym">Testudo abingdonii</name>
    <dbReference type="NCBI Taxonomy" id="106734"/>
    <lineage>
        <taxon>Eukaryota</taxon>
        <taxon>Metazoa</taxon>
        <taxon>Chordata</taxon>
        <taxon>Craniata</taxon>
        <taxon>Vertebrata</taxon>
        <taxon>Euteleostomi</taxon>
        <taxon>Archelosauria</taxon>
        <taxon>Testudinata</taxon>
        <taxon>Testudines</taxon>
        <taxon>Cryptodira</taxon>
        <taxon>Durocryptodira</taxon>
        <taxon>Testudinoidea</taxon>
        <taxon>Testudinidae</taxon>
        <taxon>Chelonoidis</taxon>
    </lineage>
</organism>
<accession>A0A8C0FVP9</accession>
<name>A0A8C0FVP9_CHEAB</name>
<dbReference type="Proteomes" id="UP000694404">
    <property type="component" value="Unplaced"/>
</dbReference>
<sequence length="137" mass="14005">MSCSSLCYPECGVARPSPVSSSCNEPCVSSALTLNDHPTTTGCRDHPGPISALSLSRGEVGTVGAPVVGSGYGGSFGLGGLYGYGCPYGGLGLRGPLWLWGGYGELWLRRGYGYGGLCGSAGRLRRIVYLSGSCTPC</sequence>
<dbReference type="Ensembl" id="ENSCABT00000000035.1">
    <property type="protein sequence ID" value="ENSCABP00000000023.1"/>
    <property type="gene ID" value="ENSCABG00000000034.1"/>
</dbReference>
<evidence type="ECO:0000313" key="1">
    <source>
        <dbReference type="Ensembl" id="ENSCABP00000000023.1"/>
    </source>
</evidence>
<evidence type="ECO:0000313" key="2">
    <source>
        <dbReference type="Proteomes" id="UP000694404"/>
    </source>
</evidence>
<proteinExistence type="predicted"/>
<dbReference type="GeneTree" id="ENSGT00950000186380"/>
<keyword evidence="2" id="KW-1185">Reference proteome</keyword>
<reference evidence="1" key="2">
    <citation type="submission" date="2025-09" db="UniProtKB">
        <authorList>
            <consortium name="Ensembl"/>
        </authorList>
    </citation>
    <scope>IDENTIFICATION</scope>
</reference>